<keyword evidence="2" id="KW-1185">Reference proteome</keyword>
<accession>A0AAE9PZV4</accession>
<dbReference type="Proteomes" id="UP001236076">
    <property type="component" value="Segment"/>
</dbReference>
<name>A0AAE9PZV4_9CAUD</name>
<evidence type="ECO:0000313" key="2">
    <source>
        <dbReference type="Proteomes" id="UP001236076"/>
    </source>
</evidence>
<protein>
    <submittedName>
        <fullName evidence="1">Uncharacterized protein</fullName>
    </submittedName>
</protein>
<organism evidence="1 2">
    <name type="scientific">Escherichia phage A5-4</name>
    <dbReference type="NCBI Taxonomy" id="2996162"/>
    <lineage>
        <taxon>Viruses</taxon>
        <taxon>Duplodnaviria</taxon>
        <taxon>Heunggongvirae</taxon>
        <taxon>Uroviricota</taxon>
        <taxon>Caudoviricetes</taxon>
        <taxon>Vequintavirinae</taxon>
    </lineage>
</organism>
<proteinExistence type="predicted"/>
<gene>
    <name evidence="1" type="ORF">A54_177</name>
</gene>
<dbReference type="EMBL" id="OP744025">
    <property type="protein sequence ID" value="UZZ64417.1"/>
    <property type="molecule type" value="Genomic_DNA"/>
</dbReference>
<sequence>MNETVIERYESEEFYQSKKLVICWNTLERGDFIAKLKHTANSLGFGSYQKDRSGYDINLFNERSKLNMHIQTISSAQWSFWQKVRGMCFDEIIISGYSFKSVSDKASLKELLYLTKQKGNPIFDNALRVFINSSRSEFFREFDTNVPPEFKNNVDNSLFSSINFPMSLYRFGMEEYFENPLEPTHGEFLMALALEGVHASTESEEAAVKEASIHSKG</sequence>
<reference evidence="1 2" key="1">
    <citation type="submission" date="2022-10" db="EMBL/GenBank/DDBJ databases">
        <authorList>
            <person name="Cortes-Martin A."/>
            <person name="Buttimer C.T.H."/>
            <person name="Hill C."/>
        </authorList>
    </citation>
    <scope>NUCLEOTIDE SEQUENCE [LARGE SCALE GENOMIC DNA]</scope>
</reference>
<evidence type="ECO:0000313" key="1">
    <source>
        <dbReference type="EMBL" id="UZZ64417.1"/>
    </source>
</evidence>